<dbReference type="OrthoDB" id="1114455at2"/>
<sequence length="394" mass="44457">MMKKIITIGTILLCFACSFAQQNVQYTQYMYNKMAFNPGYTATSGIPRIIGIYRSQWVGIDGAPKNIVLSGQTPIKEKRHGIGFTVDNDKIGPSSDTRLAFSYAHPVMLSDKIIMSLGVNICGNFMEIDYDKLQILDHTDKELRGKLSQFSPNIGAGAYFYSKKWFAGLSVPDFLETKFYNDIQSSVAKRKMHYYLTGGYSFDLDAMIQFKPGALIKIVQGAPLGVDVSTTFLFNDKLQLGISYRWGNALSFLTGFKIGDFTVGYAYDYSGGTIGEYTSGTHEAFLQFDILKKHAENKDKDLPKPNHNTITDLLQRNKTEEQQDLELKNKPVQTNPTTATEKKQLKNAKHLGKEQAKREKKIKQAQEKALKKEVRKQEKTQKKKKTVGTTKNKK</sequence>
<dbReference type="InterPro" id="IPR019861">
    <property type="entry name" value="PorP/SprF_Bacteroidetes"/>
</dbReference>
<dbReference type="AlphaFoldDB" id="A0A4S4A5W5"/>
<organism evidence="3 4">
    <name type="scientific">Flavobacterium supellecticarium</name>
    <dbReference type="NCBI Taxonomy" id="2565924"/>
    <lineage>
        <taxon>Bacteria</taxon>
        <taxon>Pseudomonadati</taxon>
        <taxon>Bacteroidota</taxon>
        <taxon>Flavobacteriia</taxon>
        <taxon>Flavobacteriales</taxon>
        <taxon>Flavobacteriaceae</taxon>
        <taxon>Flavobacterium</taxon>
    </lineage>
</organism>
<feature type="compositionally biased region" description="Basic and acidic residues" evidence="1">
    <location>
        <begin position="351"/>
        <end position="380"/>
    </location>
</feature>
<dbReference type="NCBIfam" id="TIGR03519">
    <property type="entry name" value="T9SS_PorP_fam"/>
    <property type="match status" value="1"/>
</dbReference>
<comment type="caution">
    <text evidence="3">The sequence shown here is derived from an EMBL/GenBank/DDBJ whole genome shotgun (WGS) entry which is preliminary data.</text>
</comment>
<dbReference type="Proteomes" id="UP000307507">
    <property type="component" value="Unassembled WGS sequence"/>
</dbReference>
<accession>A0A4S4A5W5</accession>
<dbReference type="EMBL" id="SSNZ01000001">
    <property type="protein sequence ID" value="THF53335.1"/>
    <property type="molecule type" value="Genomic_DNA"/>
</dbReference>
<proteinExistence type="predicted"/>
<protein>
    <submittedName>
        <fullName evidence="3">Type IX secretion system membrane protein PorP/SprF</fullName>
    </submittedName>
</protein>
<name>A0A4S4A5W5_9FLAO</name>
<feature type="region of interest" description="Disordered" evidence="1">
    <location>
        <begin position="320"/>
        <end position="394"/>
    </location>
</feature>
<evidence type="ECO:0000313" key="4">
    <source>
        <dbReference type="Proteomes" id="UP000307507"/>
    </source>
</evidence>
<evidence type="ECO:0000256" key="1">
    <source>
        <dbReference type="SAM" id="MobiDB-lite"/>
    </source>
</evidence>
<keyword evidence="2" id="KW-0732">Signal</keyword>
<dbReference type="RefSeq" id="WP_136401858.1">
    <property type="nucleotide sequence ID" value="NZ_SSNZ01000001.1"/>
</dbReference>
<dbReference type="Pfam" id="PF11751">
    <property type="entry name" value="PorP_SprF"/>
    <property type="match status" value="1"/>
</dbReference>
<keyword evidence="4" id="KW-1185">Reference proteome</keyword>
<evidence type="ECO:0000313" key="3">
    <source>
        <dbReference type="EMBL" id="THF53335.1"/>
    </source>
</evidence>
<feature type="compositionally biased region" description="Basic and acidic residues" evidence="1">
    <location>
        <begin position="320"/>
        <end position="329"/>
    </location>
</feature>
<evidence type="ECO:0000256" key="2">
    <source>
        <dbReference type="SAM" id="SignalP"/>
    </source>
</evidence>
<reference evidence="3 4" key="1">
    <citation type="submission" date="2019-04" db="EMBL/GenBank/DDBJ databases">
        <title>Flavobacterium sp. nov. isolated from construction timber.</title>
        <authorList>
            <person name="Lin S.-Y."/>
            <person name="Chang C.-T."/>
            <person name="Young C.-C."/>
        </authorList>
    </citation>
    <scope>NUCLEOTIDE SEQUENCE [LARGE SCALE GENOMIC DNA]</scope>
    <source>
        <strain evidence="3 4">CC-CTC003</strain>
    </source>
</reference>
<gene>
    <name evidence="3" type="ORF">E6C50_03795</name>
</gene>
<feature type="signal peptide" evidence="2">
    <location>
        <begin position="1"/>
        <end position="20"/>
    </location>
</feature>
<feature type="chain" id="PRO_5020897030" evidence="2">
    <location>
        <begin position="21"/>
        <end position="394"/>
    </location>
</feature>
<feature type="compositionally biased region" description="Basic residues" evidence="1">
    <location>
        <begin position="381"/>
        <end position="394"/>
    </location>
</feature>